<evidence type="ECO:0000313" key="4">
    <source>
        <dbReference type="Proteomes" id="UP000826656"/>
    </source>
</evidence>
<comment type="similarity">
    <text evidence="1">Belongs to the 'GDXG' lipolytic enzyme family.</text>
</comment>
<dbReference type="PANTHER" id="PTHR23024:SF646">
    <property type="entry name" value="ALPHA_BETA HYDROLASE FOLD-3 DOMAIN-CONTAINING PROTEIN"/>
    <property type="match status" value="1"/>
</dbReference>
<reference evidence="3 4" key="1">
    <citation type="journal article" date="2021" name="bioRxiv">
        <title>Chromosome-scale and haplotype-resolved genome assembly of a tetraploid potato cultivar.</title>
        <authorList>
            <person name="Sun H."/>
            <person name="Jiao W.-B."/>
            <person name="Krause K."/>
            <person name="Campoy J.A."/>
            <person name="Goel M."/>
            <person name="Folz-Donahue K."/>
            <person name="Kukat C."/>
            <person name="Huettel B."/>
            <person name="Schneeberger K."/>
        </authorList>
    </citation>
    <scope>NUCLEOTIDE SEQUENCE [LARGE SCALE GENOMIC DNA]</scope>
    <source>
        <strain evidence="3">SolTubOtavaFocal</strain>
        <tissue evidence="3">Leaves</tissue>
    </source>
</reference>
<dbReference type="EMBL" id="JAIVGD010000001">
    <property type="protein sequence ID" value="KAH0783874.1"/>
    <property type="molecule type" value="Genomic_DNA"/>
</dbReference>
<evidence type="ECO:0000313" key="3">
    <source>
        <dbReference type="EMBL" id="KAH0783874.1"/>
    </source>
</evidence>
<keyword evidence="4" id="KW-1185">Reference proteome</keyword>
<dbReference type="InterPro" id="IPR050466">
    <property type="entry name" value="Carboxylest/Gibb_receptor"/>
</dbReference>
<dbReference type="Gene3D" id="3.40.50.1820">
    <property type="entry name" value="alpha/beta hydrolase"/>
    <property type="match status" value="1"/>
</dbReference>
<gene>
    <name evidence="3" type="ORF">KY290_003472</name>
</gene>
<evidence type="ECO:0000256" key="1">
    <source>
        <dbReference type="ARBA" id="ARBA00010515"/>
    </source>
</evidence>
<name>A0ABQ7WT06_SOLTU</name>
<proteinExistence type="inferred from homology"/>
<dbReference type="PANTHER" id="PTHR23024">
    <property type="entry name" value="ARYLACETAMIDE DEACETYLASE"/>
    <property type="match status" value="1"/>
</dbReference>
<organism evidence="3 4">
    <name type="scientific">Solanum tuberosum</name>
    <name type="common">Potato</name>
    <dbReference type="NCBI Taxonomy" id="4113"/>
    <lineage>
        <taxon>Eukaryota</taxon>
        <taxon>Viridiplantae</taxon>
        <taxon>Streptophyta</taxon>
        <taxon>Embryophyta</taxon>
        <taxon>Tracheophyta</taxon>
        <taxon>Spermatophyta</taxon>
        <taxon>Magnoliopsida</taxon>
        <taxon>eudicotyledons</taxon>
        <taxon>Gunneridae</taxon>
        <taxon>Pentapetalae</taxon>
        <taxon>asterids</taxon>
        <taxon>lamiids</taxon>
        <taxon>Solanales</taxon>
        <taxon>Solanaceae</taxon>
        <taxon>Solanoideae</taxon>
        <taxon>Solaneae</taxon>
        <taxon>Solanum</taxon>
    </lineage>
</organism>
<dbReference type="SUPFAM" id="SSF53474">
    <property type="entry name" value="alpha/beta-Hydrolases"/>
    <property type="match status" value="1"/>
</dbReference>
<dbReference type="Pfam" id="PF07859">
    <property type="entry name" value="Abhydrolase_3"/>
    <property type="match status" value="1"/>
</dbReference>
<comment type="caution">
    <text evidence="3">The sequence shown here is derived from an EMBL/GenBank/DDBJ whole genome shotgun (WGS) entry which is preliminary data.</text>
</comment>
<dbReference type="InterPro" id="IPR029058">
    <property type="entry name" value="AB_hydrolase_fold"/>
</dbReference>
<feature type="domain" description="Alpha/beta hydrolase fold-3" evidence="2">
    <location>
        <begin position="85"/>
        <end position="305"/>
    </location>
</feature>
<dbReference type="Proteomes" id="UP000826656">
    <property type="component" value="Unassembled WGS sequence"/>
</dbReference>
<sequence length="328" mass="36504">MASSDDDNKNSNNNDVVTDFFPFYRLYKDGRVERFYELVGVHEVPPSLEDPATGVSSKDVSISANVSARLYLPKNTAPNQKLPVLVYYHGGGLVIGSAFFKTEHCYLNHLVSESNCIAISVDYRLAPEHDIPTIYQDCWDALQWVASHSVFDTINKDPWIENHSDFNRVFVGGDSAGGNIVYNMIMRLGREKLIGDVKLLGAILAFPFLIIPSIENFDKGLAYKLWNYICPLSEGGNDNPMVNPVSTKSPGLSMLGCSRLFVCTGEKDELVPAEVGIKFVAVVKKSGWKGEIELIEVEGEGHVFQCENPQAEKSKDLIKRMASFIQRK</sequence>
<evidence type="ECO:0000259" key="2">
    <source>
        <dbReference type="Pfam" id="PF07859"/>
    </source>
</evidence>
<protein>
    <recommendedName>
        <fullName evidence="2">Alpha/beta hydrolase fold-3 domain-containing protein</fullName>
    </recommendedName>
</protein>
<accession>A0ABQ7WT06</accession>
<dbReference type="InterPro" id="IPR013094">
    <property type="entry name" value="AB_hydrolase_3"/>
</dbReference>